<sequence length="217" mass="23306">MILGVTAVTHGHPCALYGALLQAHAIRRVFEIAMTADTAQIDASSLIDHLQTVLETADIVEYSAGKANAATRIAEALRLVLSKLNTIRGFLGQQNPPSVEEVVQQLGHGEPAMEAIPTALYVFLRSLKPSPEIDFESLPLRCAAYAVSLGYDTDTIATMACAIAGAFTGADVIFDASSSGTVHFPTRIMTVCEGLQRVNGYAEWLFKHYEEPSADSH</sequence>
<accession>A0A3P7PFG0</accession>
<protein>
    <recommendedName>
        <fullName evidence="4">Poly(ADP-ribose) glycohydrolase ARH3</fullName>
    </recommendedName>
</protein>
<dbReference type="SUPFAM" id="SSF101478">
    <property type="entry name" value="ADP-ribosylglycohydrolase"/>
    <property type="match status" value="1"/>
</dbReference>
<dbReference type="Pfam" id="PF03747">
    <property type="entry name" value="ADP_ribosyl_GH"/>
    <property type="match status" value="1"/>
</dbReference>
<dbReference type="EMBL" id="UYRU01067098">
    <property type="protein sequence ID" value="VDN16796.1"/>
    <property type="molecule type" value="Genomic_DNA"/>
</dbReference>
<evidence type="ECO:0000313" key="3">
    <source>
        <dbReference type="Proteomes" id="UP000281553"/>
    </source>
</evidence>
<evidence type="ECO:0000256" key="1">
    <source>
        <dbReference type="PIRSR" id="PIRSR605502-1"/>
    </source>
</evidence>
<dbReference type="AlphaFoldDB" id="A0A3P7PFG0"/>
<organism evidence="2 3">
    <name type="scientific">Dibothriocephalus latus</name>
    <name type="common">Fish tapeworm</name>
    <name type="synonym">Diphyllobothrium latum</name>
    <dbReference type="NCBI Taxonomy" id="60516"/>
    <lineage>
        <taxon>Eukaryota</taxon>
        <taxon>Metazoa</taxon>
        <taxon>Spiralia</taxon>
        <taxon>Lophotrochozoa</taxon>
        <taxon>Platyhelminthes</taxon>
        <taxon>Cestoda</taxon>
        <taxon>Eucestoda</taxon>
        <taxon>Diphyllobothriidea</taxon>
        <taxon>Diphyllobothriidae</taxon>
        <taxon>Dibothriocephalus</taxon>
    </lineage>
</organism>
<dbReference type="GO" id="GO:0046872">
    <property type="term" value="F:metal ion binding"/>
    <property type="evidence" value="ECO:0007669"/>
    <property type="project" value="UniProtKB-KW"/>
</dbReference>
<dbReference type="InterPro" id="IPR005502">
    <property type="entry name" value="Ribosyl_crysJ1"/>
</dbReference>
<evidence type="ECO:0008006" key="4">
    <source>
        <dbReference type="Google" id="ProtNLM"/>
    </source>
</evidence>
<dbReference type="OrthoDB" id="410104at2759"/>
<keyword evidence="3" id="KW-1185">Reference proteome</keyword>
<keyword evidence="1" id="KW-0479">Metal-binding</keyword>
<reference evidence="2 3" key="1">
    <citation type="submission" date="2018-11" db="EMBL/GenBank/DDBJ databases">
        <authorList>
            <consortium name="Pathogen Informatics"/>
        </authorList>
    </citation>
    <scope>NUCLEOTIDE SEQUENCE [LARGE SCALE GENOMIC DNA]</scope>
</reference>
<evidence type="ECO:0000313" key="2">
    <source>
        <dbReference type="EMBL" id="VDN16796.1"/>
    </source>
</evidence>
<name>A0A3P7PFG0_DIBLA</name>
<dbReference type="InterPro" id="IPR036705">
    <property type="entry name" value="Ribosyl_crysJ1_sf"/>
</dbReference>
<feature type="binding site" evidence="1">
    <location>
        <position position="154"/>
    </location>
    <ligand>
        <name>Mg(2+)</name>
        <dbReference type="ChEBI" id="CHEBI:18420"/>
        <label>1</label>
    </ligand>
</feature>
<keyword evidence="1" id="KW-0460">Magnesium</keyword>
<dbReference type="Proteomes" id="UP000281553">
    <property type="component" value="Unassembled WGS sequence"/>
</dbReference>
<dbReference type="Gene3D" id="1.10.4080.10">
    <property type="entry name" value="ADP-ribosylation/Crystallin J1"/>
    <property type="match status" value="1"/>
</dbReference>
<feature type="binding site" evidence="1">
    <location>
        <position position="155"/>
    </location>
    <ligand>
        <name>Mg(2+)</name>
        <dbReference type="ChEBI" id="CHEBI:18420"/>
        <label>1</label>
    </ligand>
</feature>
<comment type="cofactor">
    <cofactor evidence="1">
        <name>Mg(2+)</name>
        <dbReference type="ChEBI" id="CHEBI:18420"/>
    </cofactor>
    <text evidence="1">Binds 2 magnesium ions per subunit.</text>
</comment>
<proteinExistence type="predicted"/>
<feature type="binding site" evidence="1">
    <location>
        <position position="152"/>
    </location>
    <ligand>
        <name>Mg(2+)</name>
        <dbReference type="ChEBI" id="CHEBI:18420"/>
        <label>1</label>
    </ligand>
</feature>
<gene>
    <name evidence="2" type="ORF">DILT_LOCUS12627</name>
</gene>